<dbReference type="InterPro" id="IPR013651">
    <property type="entry name" value="ATP-grasp_RimK-type"/>
</dbReference>
<evidence type="ECO:0000259" key="5">
    <source>
        <dbReference type="PROSITE" id="PS50975"/>
    </source>
</evidence>
<feature type="domain" description="ATP-grasp" evidence="5">
    <location>
        <begin position="103"/>
        <end position="297"/>
    </location>
</feature>
<dbReference type="InterPro" id="IPR011761">
    <property type="entry name" value="ATP-grasp"/>
</dbReference>
<dbReference type="RefSeq" id="WP_136005620.1">
    <property type="nucleotide sequence ID" value="NZ_SRYR01000001.1"/>
</dbReference>
<dbReference type="Pfam" id="PF08443">
    <property type="entry name" value="RimK"/>
    <property type="match status" value="1"/>
</dbReference>
<dbReference type="GO" id="GO:0005737">
    <property type="term" value="C:cytoplasm"/>
    <property type="evidence" value="ECO:0007669"/>
    <property type="project" value="TreeGrafter"/>
</dbReference>
<dbReference type="Gene3D" id="3.30.470.20">
    <property type="entry name" value="ATP-grasp fold, B domain"/>
    <property type="match status" value="1"/>
</dbReference>
<dbReference type="NCBIfam" id="TIGR00768">
    <property type="entry name" value="rimK_fam"/>
    <property type="match status" value="1"/>
</dbReference>
<reference evidence="6 7" key="1">
    <citation type="submission" date="2019-04" db="EMBL/GenBank/DDBJ databases">
        <title>Microbes associate with the intestines of laboratory mice.</title>
        <authorList>
            <person name="Navarre W."/>
            <person name="Wong E."/>
            <person name="Huang K."/>
            <person name="Tropini C."/>
            <person name="Ng K."/>
            <person name="Yu B."/>
        </authorList>
    </citation>
    <scope>NUCLEOTIDE SEQUENCE [LARGE SCALE GENOMIC DNA]</scope>
    <source>
        <strain evidence="6 7">NM50_B9-20</strain>
    </source>
</reference>
<evidence type="ECO:0000313" key="6">
    <source>
        <dbReference type="EMBL" id="TGY44443.1"/>
    </source>
</evidence>
<proteinExistence type="predicted"/>
<dbReference type="AlphaFoldDB" id="A0A4S2DT55"/>
<evidence type="ECO:0000256" key="1">
    <source>
        <dbReference type="ARBA" id="ARBA00022723"/>
    </source>
</evidence>
<organism evidence="6 7">
    <name type="scientific">Clostridium sartagoforme</name>
    <dbReference type="NCBI Taxonomy" id="84031"/>
    <lineage>
        <taxon>Bacteria</taxon>
        <taxon>Bacillati</taxon>
        <taxon>Bacillota</taxon>
        <taxon>Clostridia</taxon>
        <taxon>Eubacteriales</taxon>
        <taxon>Clostridiaceae</taxon>
        <taxon>Clostridium</taxon>
    </lineage>
</organism>
<keyword evidence="3 4" id="KW-0067">ATP-binding</keyword>
<comment type="caution">
    <text evidence="6">The sequence shown here is derived from an EMBL/GenBank/DDBJ whole genome shotgun (WGS) entry which is preliminary data.</text>
</comment>
<keyword evidence="7" id="KW-1185">Reference proteome</keyword>
<dbReference type="GO" id="GO:0005524">
    <property type="term" value="F:ATP binding"/>
    <property type="evidence" value="ECO:0007669"/>
    <property type="project" value="UniProtKB-UniRule"/>
</dbReference>
<dbReference type="GO" id="GO:0016879">
    <property type="term" value="F:ligase activity, forming carbon-nitrogen bonds"/>
    <property type="evidence" value="ECO:0007669"/>
    <property type="project" value="TreeGrafter"/>
</dbReference>
<keyword evidence="6" id="KW-0436">Ligase</keyword>
<evidence type="ECO:0000256" key="2">
    <source>
        <dbReference type="ARBA" id="ARBA00022741"/>
    </source>
</evidence>
<gene>
    <name evidence="6" type="ORF">E5347_06415</name>
</gene>
<dbReference type="PANTHER" id="PTHR21621:SF0">
    <property type="entry name" value="BETA-CITRYLGLUTAMATE SYNTHASE B-RELATED"/>
    <property type="match status" value="1"/>
</dbReference>
<name>A0A4S2DT55_9CLOT</name>
<protein>
    <submittedName>
        <fullName evidence="6">RimK family alpha-L-glutamate ligase</fullName>
    </submittedName>
</protein>
<dbReference type="Gene3D" id="3.40.50.20">
    <property type="match status" value="1"/>
</dbReference>
<dbReference type="EMBL" id="SRYR01000001">
    <property type="protein sequence ID" value="TGY44443.1"/>
    <property type="molecule type" value="Genomic_DNA"/>
</dbReference>
<dbReference type="PANTHER" id="PTHR21621">
    <property type="entry name" value="RIBOSOMAL PROTEIN S6 MODIFICATION PROTEIN"/>
    <property type="match status" value="1"/>
</dbReference>
<keyword evidence="1" id="KW-0479">Metal-binding</keyword>
<dbReference type="Proteomes" id="UP000306888">
    <property type="component" value="Unassembled WGS sequence"/>
</dbReference>
<evidence type="ECO:0000256" key="3">
    <source>
        <dbReference type="ARBA" id="ARBA00022840"/>
    </source>
</evidence>
<dbReference type="PROSITE" id="PS50975">
    <property type="entry name" value="ATP_GRASP"/>
    <property type="match status" value="1"/>
</dbReference>
<sequence length="297" mass="33831">MTGWIIYNGTLNVPKILKLVDSLVEEGKKLNIKLEAVKNAEIIPMYLKNGEAELIYLKKLEEPKFIIFWDKDVLLAKHLEKMGFKVFNSSESIKNCDHKGLMHLVLSNNNISMPRTILSPMIFDYSLNSEDYLVKCYEALGESVIIKESMGSFGMQVYLINNREEFINKVTELNKRNIDFIIQENIKSSFGRDIRVNIIGDKVIGAMLRESEKDFRANISQGGKGRLIDLTVEQELLALKAHKALGLDFSGVDLLFGENNKPILCEVNSNLNFLSFEELWGKSFGRKILEYVLGEVL</sequence>
<evidence type="ECO:0000313" key="7">
    <source>
        <dbReference type="Proteomes" id="UP000306888"/>
    </source>
</evidence>
<dbReference type="SUPFAM" id="SSF56059">
    <property type="entry name" value="Glutathione synthetase ATP-binding domain-like"/>
    <property type="match status" value="1"/>
</dbReference>
<accession>A0A4S2DT55</accession>
<evidence type="ECO:0000256" key="4">
    <source>
        <dbReference type="PROSITE-ProRule" id="PRU00409"/>
    </source>
</evidence>
<dbReference type="GO" id="GO:0046872">
    <property type="term" value="F:metal ion binding"/>
    <property type="evidence" value="ECO:0007669"/>
    <property type="project" value="UniProtKB-KW"/>
</dbReference>
<dbReference type="OrthoDB" id="9786585at2"/>
<keyword evidence="2 4" id="KW-0547">Nucleotide-binding</keyword>
<dbReference type="InterPro" id="IPR004666">
    <property type="entry name" value="Rp_bS6_RimK/Lys_biosynth_LsyX"/>
</dbReference>